<dbReference type="InterPro" id="IPR036691">
    <property type="entry name" value="Endo/exonu/phosph_ase_sf"/>
</dbReference>
<evidence type="ECO:0008006" key="3">
    <source>
        <dbReference type="Google" id="ProtNLM"/>
    </source>
</evidence>
<dbReference type="SUPFAM" id="SSF56219">
    <property type="entry name" value="DNase I-like"/>
    <property type="match status" value="1"/>
</dbReference>
<keyword evidence="2" id="KW-1185">Reference proteome</keyword>
<evidence type="ECO:0000313" key="2">
    <source>
        <dbReference type="Proteomes" id="UP000187203"/>
    </source>
</evidence>
<comment type="caution">
    <text evidence="1">The sequence shown here is derived from an EMBL/GenBank/DDBJ whole genome shotgun (WGS) entry which is preliminary data.</text>
</comment>
<protein>
    <recommendedName>
        <fullName evidence="3">Endonuclease/exonuclease/phosphatase</fullName>
    </recommendedName>
</protein>
<dbReference type="AlphaFoldDB" id="A0A1R3JLT0"/>
<gene>
    <name evidence="1" type="ORF">COLO4_15664</name>
</gene>
<evidence type="ECO:0000313" key="1">
    <source>
        <dbReference type="EMBL" id="OMO95822.1"/>
    </source>
</evidence>
<dbReference type="Proteomes" id="UP000187203">
    <property type="component" value="Unassembled WGS sequence"/>
</dbReference>
<dbReference type="PANTHER" id="PTHR35218:SF9">
    <property type="entry name" value="ENDONUCLEASE_EXONUCLEASE_PHOSPHATASE DOMAIN-CONTAINING PROTEIN"/>
    <property type="match status" value="1"/>
</dbReference>
<dbReference type="EMBL" id="AWUE01015767">
    <property type="protein sequence ID" value="OMO95822.1"/>
    <property type="molecule type" value="Genomic_DNA"/>
</dbReference>
<sequence>MMFFSDELCENDFEYYLHVHGSFETLESVLDIILNPSINLSIKKPGIPPTLAWDNLVAIEKTLDIGSYINCLVPSEAFFVVGTLARETGVEKLVEDEFKEAKACAIREAEVPSSSHWVVDTLKRVIFPRKLPFVKLFAVPSDVRETSIMARSYTEIDSLQRVVGVVIMPLCHRNANIIWEGVNGAETDPQLVRSWWGPGRNVLFGLRILVWNCLGVSEPGFHATCRDIVHQYNPNVLLLVEIGAWGSRARQHASAIGFSRSYVVDSGPMCKGMWLLWNDDDVSVEVLSYSDRSIDVDIQVPFGPLERDEF</sequence>
<organism evidence="1 2">
    <name type="scientific">Corchorus olitorius</name>
    <dbReference type="NCBI Taxonomy" id="93759"/>
    <lineage>
        <taxon>Eukaryota</taxon>
        <taxon>Viridiplantae</taxon>
        <taxon>Streptophyta</taxon>
        <taxon>Embryophyta</taxon>
        <taxon>Tracheophyta</taxon>
        <taxon>Spermatophyta</taxon>
        <taxon>Magnoliopsida</taxon>
        <taxon>eudicotyledons</taxon>
        <taxon>Gunneridae</taxon>
        <taxon>Pentapetalae</taxon>
        <taxon>rosids</taxon>
        <taxon>malvids</taxon>
        <taxon>Malvales</taxon>
        <taxon>Malvaceae</taxon>
        <taxon>Grewioideae</taxon>
        <taxon>Apeibeae</taxon>
        <taxon>Corchorus</taxon>
    </lineage>
</organism>
<accession>A0A1R3JLT0</accession>
<reference evidence="2" key="1">
    <citation type="submission" date="2013-09" db="EMBL/GenBank/DDBJ databases">
        <title>Corchorus olitorius genome sequencing.</title>
        <authorList>
            <person name="Alam M."/>
            <person name="Haque M.S."/>
            <person name="Islam M.S."/>
            <person name="Emdad E.M."/>
            <person name="Islam M.M."/>
            <person name="Ahmed B."/>
            <person name="Halim A."/>
            <person name="Hossen Q.M.M."/>
            <person name="Hossain M.Z."/>
            <person name="Ahmed R."/>
            <person name="Khan M.M."/>
            <person name="Islam R."/>
            <person name="Rashid M.M."/>
            <person name="Khan S.A."/>
            <person name="Rahman M.S."/>
            <person name="Alam M."/>
            <person name="Yahiya A.S."/>
            <person name="Khan M.S."/>
            <person name="Azam M.S."/>
            <person name="Haque T."/>
            <person name="Lashkar M.Z.H."/>
            <person name="Akhand A.I."/>
            <person name="Morshed G."/>
            <person name="Roy S."/>
            <person name="Uddin K.S."/>
            <person name="Rabeya T."/>
            <person name="Hossain A.S."/>
            <person name="Chowdhury A."/>
            <person name="Snigdha A.R."/>
            <person name="Mortoza M.S."/>
            <person name="Matin S.A."/>
            <person name="Hoque S.M.E."/>
            <person name="Islam M.K."/>
            <person name="Roy D.K."/>
            <person name="Haider R."/>
            <person name="Moosa M.M."/>
            <person name="Elias S.M."/>
            <person name="Hasan A.M."/>
            <person name="Jahan S."/>
            <person name="Shafiuddin M."/>
            <person name="Mahmood N."/>
            <person name="Shommy N.S."/>
        </authorList>
    </citation>
    <scope>NUCLEOTIDE SEQUENCE [LARGE SCALE GENOMIC DNA]</scope>
    <source>
        <strain evidence="2">cv. O-4</strain>
    </source>
</reference>
<name>A0A1R3JLT0_9ROSI</name>
<dbReference type="OrthoDB" id="10263272at2759"/>
<dbReference type="PANTHER" id="PTHR35218">
    <property type="entry name" value="RNASE H DOMAIN-CONTAINING PROTEIN"/>
    <property type="match status" value="1"/>
</dbReference>
<proteinExistence type="predicted"/>